<evidence type="ECO:0000313" key="5">
    <source>
        <dbReference type="EMBL" id="MST79076.1"/>
    </source>
</evidence>
<gene>
    <name evidence="5" type="ORF">FYJ61_00965</name>
</gene>
<dbReference type="GO" id="GO:0003700">
    <property type="term" value="F:DNA-binding transcription factor activity"/>
    <property type="evidence" value="ECO:0007669"/>
    <property type="project" value="InterPro"/>
</dbReference>
<dbReference type="InterPro" id="IPR036390">
    <property type="entry name" value="WH_DNA-bd_sf"/>
</dbReference>
<dbReference type="PRINTS" id="PR00598">
    <property type="entry name" value="HTHMARR"/>
</dbReference>
<keyword evidence="2" id="KW-0238">DNA-binding</keyword>
<dbReference type="PANTHER" id="PTHR42756">
    <property type="entry name" value="TRANSCRIPTIONAL REGULATOR, MARR"/>
    <property type="match status" value="1"/>
</dbReference>
<dbReference type="Proteomes" id="UP000452141">
    <property type="component" value="Unassembled WGS sequence"/>
</dbReference>
<dbReference type="RefSeq" id="WP_154486262.1">
    <property type="nucleotide sequence ID" value="NZ_VUMW01000001.1"/>
</dbReference>
<keyword evidence="1" id="KW-0805">Transcription regulation</keyword>
<dbReference type="Pfam" id="PF01047">
    <property type="entry name" value="MarR"/>
    <property type="match status" value="1"/>
</dbReference>
<dbReference type="EMBL" id="VUMW01000001">
    <property type="protein sequence ID" value="MST79076.1"/>
    <property type="molecule type" value="Genomic_DNA"/>
</dbReference>
<keyword evidence="3" id="KW-0804">Transcription</keyword>
<dbReference type="AlphaFoldDB" id="A0A844FKZ9"/>
<dbReference type="PANTHER" id="PTHR42756:SF1">
    <property type="entry name" value="TRANSCRIPTIONAL REPRESSOR OF EMRAB OPERON"/>
    <property type="match status" value="1"/>
</dbReference>
<comment type="caution">
    <text evidence="5">The sequence shown here is derived from an EMBL/GenBank/DDBJ whole genome shotgun (WGS) entry which is preliminary data.</text>
</comment>
<name>A0A844FKZ9_9LACO</name>
<dbReference type="PROSITE" id="PS50995">
    <property type="entry name" value="HTH_MARR_2"/>
    <property type="match status" value="1"/>
</dbReference>
<evidence type="ECO:0000256" key="3">
    <source>
        <dbReference type="ARBA" id="ARBA00023163"/>
    </source>
</evidence>
<evidence type="ECO:0000256" key="1">
    <source>
        <dbReference type="ARBA" id="ARBA00023015"/>
    </source>
</evidence>
<dbReference type="SMART" id="SM00347">
    <property type="entry name" value="HTH_MARR"/>
    <property type="match status" value="1"/>
</dbReference>
<sequence length="153" mass="17837">MWMRMDLGLKIKKINDLMYKFGNQELKKIDLTFSQFHALVYLEHCENGEATLKQLEAHFKVAQATMAGIISRLECKGYVKGRLDENDKRVKVAALTPEGKIFCEKAKVGLHRFHHRLEGLYTPEELNQFNDYLDRLYQELLEDQDSAGKNEDE</sequence>
<accession>A0A844FKZ9</accession>
<evidence type="ECO:0000259" key="4">
    <source>
        <dbReference type="PROSITE" id="PS50995"/>
    </source>
</evidence>
<dbReference type="InterPro" id="IPR000835">
    <property type="entry name" value="HTH_MarR-typ"/>
</dbReference>
<reference evidence="5 6" key="1">
    <citation type="submission" date="2019-08" db="EMBL/GenBank/DDBJ databases">
        <title>In-depth cultivation of the pig gut microbiome towards novel bacterial diversity and tailored functional studies.</title>
        <authorList>
            <person name="Wylensek D."/>
            <person name="Hitch T.C.A."/>
            <person name="Clavel T."/>
        </authorList>
    </citation>
    <scope>NUCLEOTIDE SEQUENCE [LARGE SCALE GENOMIC DNA]</scope>
    <source>
        <strain evidence="5 6">WCA-470BD-2E</strain>
    </source>
</reference>
<dbReference type="SUPFAM" id="SSF46785">
    <property type="entry name" value="Winged helix' DNA-binding domain"/>
    <property type="match status" value="1"/>
</dbReference>
<dbReference type="InterPro" id="IPR036388">
    <property type="entry name" value="WH-like_DNA-bd_sf"/>
</dbReference>
<protein>
    <submittedName>
        <fullName evidence="5">MarR family transcriptional regulator</fullName>
    </submittedName>
</protein>
<dbReference type="Gene3D" id="1.10.10.10">
    <property type="entry name" value="Winged helix-like DNA-binding domain superfamily/Winged helix DNA-binding domain"/>
    <property type="match status" value="1"/>
</dbReference>
<feature type="domain" description="HTH marR-type" evidence="4">
    <location>
        <begin position="4"/>
        <end position="138"/>
    </location>
</feature>
<dbReference type="InterPro" id="IPR023187">
    <property type="entry name" value="Tscrpt_reg_MarR-type_CS"/>
</dbReference>
<evidence type="ECO:0000313" key="6">
    <source>
        <dbReference type="Proteomes" id="UP000452141"/>
    </source>
</evidence>
<evidence type="ECO:0000256" key="2">
    <source>
        <dbReference type="ARBA" id="ARBA00023125"/>
    </source>
</evidence>
<dbReference type="GO" id="GO:0003677">
    <property type="term" value="F:DNA binding"/>
    <property type="evidence" value="ECO:0007669"/>
    <property type="project" value="UniProtKB-KW"/>
</dbReference>
<dbReference type="PROSITE" id="PS01117">
    <property type="entry name" value="HTH_MARR_1"/>
    <property type="match status" value="1"/>
</dbReference>
<proteinExistence type="predicted"/>
<organism evidence="5 6">
    <name type="scientific">Lactobacillus equicursoris</name>
    <dbReference type="NCBI Taxonomy" id="420645"/>
    <lineage>
        <taxon>Bacteria</taxon>
        <taxon>Bacillati</taxon>
        <taxon>Bacillota</taxon>
        <taxon>Bacilli</taxon>
        <taxon>Lactobacillales</taxon>
        <taxon>Lactobacillaceae</taxon>
        <taxon>Lactobacillus</taxon>
    </lineage>
</organism>